<reference evidence="2 3" key="1">
    <citation type="submission" date="2012-06" db="EMBL/GenBank/DDBJ databases">
        <title>Finished chromosome of genome of Microcoleus sp. PCC 7113.</title>
        <authorList>
            <consortium name="US DOE Joint Genome Institute"/>
            <person name="Gugger M."/>
            <person name="Coursin T."/>
            <person name="Rippka R."/>
            <person name="Tandeau De Marsac N."/>
            <person name="Huntemann M."/>
            <person name="Wei C.-L."/>
            <person name="Han J."/>
            <person name="Detter J.C."/>
            <person name="Han C."/>
            <person name="Tapia R."/>
            <person name="Chen A."/>
            <person name="Kyrpides N."/>
            <person name="Mavromatis K."/>
            <person name="Markowitz V."/>
            <person name="Szeto E."/>
            <person name="Ivanova N."/>
            <person name="Pagani I."/>
            <person name="Pati A."/>
            <person name="Goodwin L."/>
            <person name="Nordberg H.P."/>
            <person name="Cantor M.N."/>
            <person name="Hua S.X."/>
            <person name="Woyke T."/>
            <person name="Kerfeld C.A."/>
        </authorList>
    </citation>
    <scope>NUCLEOTIDE SEQUENCE [LARGE SCALE GENOMIC DNA]</scope>
    <source>
        <strain evidence="2 3">PCC 7113</strain>
    </source>
</reference>
<name>K9WND9_9CYAN</name>
<dbReference type="AlphaFoldDB" id="K9WND9"/>
<protein>
    <submittedName>
        <fullName evidence="2">Uncharacterized protein</fullName>
    </submittedName>
</protein>
<dbReference type="EMBL" id="CP003630">
    <property type="protein sequence ID" value="AFZ21284.1"/>
    <property type="molecule type" value="Genomic_DNA"/>
</dbReference>
<accession>K9WND9</accession>
<dbReference type="Proteomes" id="UP000010471">
    <property type="component" value="Chromosome"/>
</dbReference>
<proteinExistence type="predicted"/>
<dbReference type="RefSeq" id="WP_015185417.1">
    <property type="nucleotide sequence ID" value="NC_019738.1"/>
</dbReference>
<dbReference type="KEGG" id="mic:Mic7113_5656"/>
<keyword evidence="3" id="KW-1185">Reference proteome</keyword>
<sequence length="70" mass="8018">MSIETKSNENLFPTPHHPATGFTPEEMQDIQRFADQHGIHGAARIKLFILLREIRTDRGVQSHPGNRQSR</sequence>
<evidence type="ECO:0000313" key="2">
    <source>
        <dbReference type="EMBL" id="AFZ21284.1"/>
    </source>
</evidence>
<evidence type="ECO:0000256" key="1">
    <source>
        <dbReference type="SAM" id="MobiDB-lite"/>
    </source>
</evidence>
<dbReference type="HOGENOM" id="CLU_2753392_0_0_3"/>
<feature type="compositionally biased region" description="Polar residues" evidence="1">
    <location>
        <begin position="1"/>
        <end position="11"/>
    </location>
</feature>
<gene>
    <name evidence="2" type="ORF">Mic7113_5656</name>
</gene>
<feature type="region of interest" description="Disordered" evidence="1">
    <location>
        <begin position="1"/>
        <end position="23"/>
    </location>
</feature>
<organism evidence="2 3">
    <name type="scientific">Allocoleopsis franciscana PCC 7113</name>
    <dbReference type="NCBI Taxonomy" id="1173027"/>
    <lineage>
        <taxon>Bacteria</taxon>
        <taxon>Bacillati</taxon>
        <taxon>Cyanobacteriota</taxon>
        <taxon>Cyanophyceae</taxon>
        <taxon>Coleofasciculales</taxon>
        <taxon>Coleofasciculaceae</taxon>
        <taxon>Allocoleopsis</taxon>
        <taxon>Allocoleopsis franciscana</taxon>
    </lineage>
</organism>
<evidence type="ECO:0000313" key="3">
    <source>
        <dbReference type="Proteomes" id="UP000010471"/>
    </source>
</evidence>